<organism evidence="6 7">
    <name type="scientific">Paenibacillus dendrobii</name>
    <dbReference type="NCBI Taxonomy" id="2691084"/>
    <lineage>
        <taxon>Bacteria</taxon>
        <taxon>Bacillati</taxon>
        <taxon>Bacillota</taxon>
        <taxon>Bacilli</taxon>
        <taxon>Bacillales</taxon>
        <taxon>Paenibacillaceae</taxon>
        <taxon>Paenibacillus</taxon>
    </lineage>
</organism>
<comment type="caution">
    <text evidence="6">The sequence shown here is derived from an EMBL/GenBank/DDBJ whole genome shotgun (WGS) entry which is preliminary data.</text>
</comment>
<dbReference type="EMBL" id="WUBI01000005">
    <property type="protein sequence ID" value="MWV47012.1"/>
    <property type="molecule type" value="Genomic_DNA"/>
</dbReference>
<dbReference type="GO" id="GO:0046872">
    <property type="term" value="F:metal ion binding"/>
    <property type="evidence" value="ECO:0007669"/>
    <property type="project" value="UniProtKB-KW"/>
</dbReference>
<keyword evidence="1" id="KW-0479">Metal-binding</keyword>
<evidence type="ECO:0000256" key="1">
    <source>
        <dbReference type="ARBA" id="ARBA00022723"/>
    </source>
</evidence>
<dbReference type="Proteomes" id="UP000460318">
    <property type="component" value="Unassembled WGS sequence"/>
</dbReference>
<evidence type="ECO:0000256" key="3">
    <source>
        <dbReference type="ARBA" id="ARBA00023014"/>
    </source>
</evidence>
<feature type="region of interest" description="Disordered" evidence="4">
    <location>
        <begin position="288"/>
        <end position="329"/>
    </location>
</feature>
<sequence length="329" mass="37150">MPKKIYESSTTKQTLNRVKAESMPFDWSINPYRGCAHGCSFCYARAFQSFIGREADDEFQNRILLKTNAAEALESQLSRMAKRFDYDIGQLRDHVGLVTLGTATDPYQPIEMKSKITRGCLEVLAKYRIRTTITTRSPLILRDLDLLSQMDITSVNISLNSLDPAIIRMMEPGAPLPYKRLEAVQKLSSGGVRTGLFIAPILPFLTDSRESLEELMNAAKNHRASFAMTSLLRLTPDVKAWFMHSLAQHHPELVPKYRRLFHGAYPDNAYTDRIKALTRELKQKLQLSGEVPEDSVRDCKSDAHAESANSPKPNMPLPAPEVEQLSFSF</sequence>
<evidence type="ECO:0000313" key="7">
    <source>
        <dbReference type="Proteomes" id="UP000460318"/>
    </source>
</evidence>
<dbReference type="CDD" id="cd01335">
    <property type="entry name" value="Radical_SAM"/>
    <property type="match status" value="1"/>
</dbReference>
<dbReference type="SUPFAM" id="SSF102114">
    <property type="entry name" value="Radical SAM enzymes"/>
    <property type="match status" value="1"/>
</dbReference>
<evidence type="ECO:0000256" key="4">
    <source>
        <dbReference type="SAM" id="MobiDB-lite"/>
    </source>
</evidence>
<name>A0A7X3IRQ0_9BACL</name>
<dbReference type="InterPro" id="IPR006638">
    <property type="entry name" value="Elp3/MiaA/NifB-like_rSAM"/>
</dbReference>
<dbReference type="SFLD" id="SFLDG01084">
    <property type="entry name" value="Uncharacterised_Radical_SAM_Su"/>
    <property type="match status" value="1"/>
</dbReference>
<dbReference type="PANTHER" id="PTHR43432">
    <property type="entry name" value="SLR0285 PROTEIN"/>
    <property type="match status" value="1"/>
</dbReference>
<proteinExistence type="predicted"/>
<accession>A0A7X3IRQ0</accession>
<keyword evidence="2" id="KW-0408">Iron</keyword>
<dbReference type="InterPro" id="IPR007197">
    <property type="entry name" value="rSAM"/>
</dbReference>
<reference evidence="6 7" key="1">
    <citation type="submission" date="2019-12" db="EMBL/GenBank/DDBJ databases">
        <title>Paenibacillus sp. nov., an endophytic bacterium isolated from the stem of Dendrobium.</title>
        <authorList>
            <person name="Zhao R."/>
        </authorList>
    </citation>
    <scope>NUCLEOTIDE SEQUENCE [LARGE SCALE GENOMIC DNA]</scope>
    <source>
        <strain evidence="6 7">HJL G12</strain>
    </source>
</reference>
<dbReference type="PROSITE" id="PS51918">
    <property type="entry name" value="RADICAL_SAM"/>
    <property type="match status" value="1"/>
</dbReference>
<dbReference type="AlphaFoldDB" id="A0A7X3IRQ0"/>
<keyword evidence="7" id="KW-1185">Reference proteome</keyword>
<dbReference type="SMART" id="SM00729">
    <property type="entry name" value="Elp3"/>
    <property type="match status" value="1"/>
</dbReference>
<dbReference type="GO" id="GO:0003824">
    <property type="term" value="F:catalytic activity"/>
    <property type="evidence" value="ECO:0007669"/>
    <property type="project" value="InterPro"/>
</dbReference>
<dbReference type="PANTHER" id="PTHR43432:SF3">
    <property type="entry name" value="SLR0285 PROTEIN"/>
    <property type="match status" value="1"/>
</dbReference>
<dbReference type="Gene3D" id="3.80.30.30">
    <property type="match status" value="1"/>
</dbReference>
<feature type="compositionally biased region" description="Basic and acidic residues" evidence="4">
    <location>
        <begin position="294"/>
        <end position="305"/>
    </location>
</feature>
<evidence type="ECO:0000256" key="2">
    <source>
        <dbReference type="ARBA" id="ARBA00023004"/>
    </source>
</evidence>
<protein>
    <submittedName>
        <fullName evidence="6">Radical SAM protein</fullName>
    </submittedName>
</protein>
<feature type="domain" description="Radical SAM core" evidence="5">
    <location>
        <begin position="21"/>
        <end position="280"/>
    </location>
</feature>
<dbReference type="RefSeq" id="WP_160500586.1">
    <property type="nucleotide sequence ID" value="NZ_WUBI01000005.1"/>
</dbReference>
<gene>
    <name evidence="6" type="ORF">GRF59_25700</name>
</gene>
<dbReference type="GO" id="GO:0051536">
    <property type="term" value="F:iron-sulfur cluster binding"/>
    <property type="evidence" value="ECO:0007669"/>
    <property type="project" value="UniProtKB-KW"/>
</dbReference>
<evidence type="ECO:0000259" key="5">
    <source>
        <dbReference type="PROSITE" id="PS51918"/>
    </source>
</evidence>
<dbReference type="Pfam" id="PF04055">
    <property type="entry name" value="Radical_SAM"/>
    <property type="match status" value="1"/>
</dbReference>
<evidence type="ECO:0000313" key="6">
    <source>
        <dbReference type="EMBL" id="MWV47012.1"/>
    </source>
</evidence>
<dbReference type="SFLD" id="SFLDS00029">
    <property type="entry name" value="Radical_SAM"/>
    <property type="match status" value="1"/>
</dbReference>
<dbReference type="InterPro" id="IPR058240">
    <property type="entry name" value="rSAM_sf"/>
</dbReference>
<keyword evidence="3" id="KW-0411">Iron-sulfur</keyword>
<dbReference type="InterPro" id="IPR040086">
    <property type="entry name" value="MJ0683-like"/>
</dbReference>